<dbReference type="Pfam" id="PF00307">
    <property type="entry name" value="CH"/>
    <property type="match status" value="1"/>
</dbReference>
<evidence type="ECO:0000259" key="1">
    <source>
        <dbReference type="PROSITE" id="PS50021"/>
    </source>
</evidence>
<dbReference type="GO" id="GO:0015629">
    <property type="term" value="C:actin cytoskeleton"/>
    <property type="evidence" value="ECO:0007669"/>
    <property type="project" value="TreeGrafter"/>
</dbReference>
<dbReference type="InterPro" id="IPR001715">
    <property type="entry name" value="CH_dom"/>
</dbReference>
<name>A0A109UZ13_9SACH</name>
<dbReference type="OrthoDB" id="21595at2759"/>
<dbReference type="InterPro" id="IPR050606">
    <property type="entry name" value="Calponin-like"/>
</dbReference>
<dbReference type="PANTHER" id="PTHR47385">
    <property type="entry name" value="CALPONIN"/>
    <property type="match status" value="1"/>
</dbReference>
<dbReference type="Gene3D" id="1.10.418.10">
    <property type="entry name" value="Calponin-like domain"/>
    <property type="match status" value="1"/>
</dbReference>
<evidence type="ECO:0000313" key="2">
    <source>
        <dbReference type="EMBL" id="AMD20566.1"/>
    </source>
</evidence>
<dbReference type="PANTHER" id="PTHR47385:SF14">
    <property type="entry name" value="TRANSGELIN"/>
    <property type="match status" value="1"/>
</dbReference>
<dbReference type="PROSITE" id="PS50021">
    <property type="entry name" value="CH"/>
    <property type="match status" value="1"/>
</dbReference>
<dbReference type="EMBL" id="CP014244">
    <property type="protein sequence ID" value="AMD20566.1"/>
    <property type="molecule type" value="Genomic_DNA"/>
</dbReference>
<gene>
    <name evidence="2" type="ORF">AW171_hschr42461</name>
</gene>
<dbReference type="GeneID" id="28723814"/>
<keyword evidence="3" id="KW-1185">Reference proteome</keyword>
<protein>
    <submittedName>
        <fullName evidence="2">HDL178Wp</fullName>
    </submittedName>
</protein>
<evidence type="ECO:0000313" key="3">
    <source>
        <dbReference type="Proteomes" id="UP000243052"/>
    </source>
</evidence>
<proteinExistence type="predicted"/>
<dbReference type="GO" id="GO:0051015">
    <property type="term" value="F:actin filament binding"/>
    <property type="evidence" value="ECO:0007669"/>
    <property type="project" value="TreeGrafter"/>
</dbReference>
<dbReference type="InterPro" id="IPR036872">
    <property type="entry name" value="CH_dom_sf"/>
</dbReference>
<dbReference type="STRING" id="45286.A0A109UZ13"/>
<dbReference type="GO" id="GO:0007015">
    <property type="term" value="P:actin filament organization"/>
    <property type="evidence" value="ECO:0007669"/>
    <property type="project" value="TreeGrafter"/>
</dbReference>
<organism evidence="2 3">
    <name type="scientific">Eremothecium sinecaudum</name>
    <dbReference type="NCBI Taxonomy" id="45286"/>
    <lineage>
        <taxon>Eukaryota</taxon>
        <taxon>Fungi</taxon>
        <taxon>Dikarya</taxon>
        <taxon>Ascomycota</taxon>
        <taxon>Saccharomycotina</taxon>
        <taxon>Saccharomycetes</taxon>
        <taxon>Saccharomycetales</taxon>
        <taxon>Saccharomycetaceae</taxon>
        <taxon>Eremothecium</taxon>
    </lineage>
</organism>
<dbReference type="AlphaFoldDB" id="A0A109UZ13"/>
<accession>A0A109UZ13</accession>
<dbReference type="SMART" id="SM00033">
    <property type="entry name" value="CH"/>
    <property type="match status" value="1"/>
</dbReference>
<dbReference type="RefSeq" id="XP_017987562.1">
    <property type="nucleotide sequence ID" value="XM_018131860.1"/>
</dbReference>
<dbReference type="SUPFAM" id="SSF47576">
    <property type="entry name" value="Calponin-homology domain, CH-domain"/>
    <property type="match status" value="1"/>
</dbReference>
<feature type="domain" description="Calponin-homology (CH)" evidence="1">
    <location>
        <begin position="28"/>
        <end position="138"/>
    </location>
</feature>
<sequence length="207" mass="24109">MDNHNVLKADVTKLDDDLKALRNSKFGPDGIEEIKIWIFSVLNEEAPEGPLLEALRDGVVLCRLANELHEEDTGIPNHIKWKRSKKPFVQMEQISLFLDFMLSYGVREDEVFRTIDLYEGNDPSSVYLALISLSRYANQKHPEKFPVIGRRRVAKKKPREPVETRKTARTTIFGWTLPRCRAFMAAFSVLDYMTCRHRWGFVRTIQR</sequence>
<dbReference type="InterPro" id="IPR003096">
    <property type="entry name" value="SM22_calponin"/>
</dbReference>
<reference evidence="2 3" key="1">
    <citation type="submission" date="2016-01" db="EMBL/GenBank/DDBJ databases">
        <title>Genome sequence of the yeast Holleya sinecauda.</title>
        <authorList>
            <person name="Dietrich F.S."/>
        </authorList>
    </citation>
    <scope>NUCLEOTIDE SEQUENCE [LARGE SCALE GENOMIC DNA]</scope>
    <source>
        <strain evidence="2 3">ATCC 58844</strain>
    </source>
</reference>
<dbReference type="Proteomes" id="UP000243052">
    <property type="component" value="Chromosome iv"/>
</dbReference>
<dbReference type="PRINTS" id="PR00888">
    <property type="entry name" value="SM22CALPONIN"/>
</dbReference>